<gene>
    <name evidence="2" type="ORF">DFR29_11152</name>
</gene>
<feature type="chain" id="PRO_5020720706" evidence="1">
    <location>
        <begin position="31"/>
        <end position="291"/>
    </location>
</feature>
<reference evidence="2 3" key="1">
    <citation type="submission" date="2019-03" db="EMBL/GenBank/DDBJ databases">
        <title>Genomic Encyclopedia of Type Strains, Phase IV (KMG-IV): sequencing the most valuable type-strain genomes for metagenomic binning, comparative biology and taxonomic classification.</title>
        <authorList>
            <person name="Goeker M."/>
        </authorList>
    </citation>
    <scope>NUCLEOTIDE SEQUENCE [LARGE SCALE GENOMIC DNA]</scope>
    <source>
        <strain evidence="2 3">DSM 21667</strain>
    </source>
</reference>
<dbReference type="AlphaFoldDB" id="A0A4R6YSF6"/>
<dbReference type="Proteomes" id="UP000295293">
    <property type="component" value="Unassembled WGS sequence"/>
</dbReference>
<feature type="signal peptide" evidence="1">
    <location>
        <begin position="1"/>
        <end position="30"/>
    </location>
</feature>
<keyword evidence="1" id="KW-0732">Signal</keyword>
<dbReference type="OrthoDB" id="3985100at2"/>
<keyword evidence="3" id="KW-1185">Reference proteome</keyword>
<accession>A0A4R6YSF6</accession>
<sequence>MAMRFPVVARAFGALLLLLLLLLFALPAPAAVIWAQGGALVACYPGNQEDLSSAGCPCASNNECRTTCSLQTGTCASVTGAAVCASGNTINASVNGCACSNDNECVGNCNQTTHTCGGVTNAPVCSIGNGVKASTNGCPCASSNECQGSCVASTDTCGGVVGAVDDNQPAIAGTAASAVIALGTAMTDTATLSSGILAPDGSIGFELYGPSQATCIGAPVFTASANVAGNGNYVSAAFMPIQPGYYRWVARYSGDAYNLTAATTCSDASQRVLVQVLDRIFFNGFELPPPQ</sequence>
<protein>
    <submittedName>
        <fullName evidence="2">Uncharacterized protein</fullName>
    </submittedName>
</protein>
<evidence type="ECO:0000313" key="3">
    <source>
        <dbReference type="Proteomes" id="UP000295293"/>
    </source>
</evidence>
<proteinExistence type="predicted"/>
<evidence type="ECO:0000313" key="2">
    <source>
        <dbReference type="EMBL" id="TDR41140.1"/>
    </source>
</evidence>
<comment type="caution">
    <text evidence="2">The sequence shown here is derived from an EMBL/GenBank/DDBJ whole genome shotgun (WGS) entry which is preliminary data.</text>
</comment>
<dbReference type="EMBL" id="SNZH01000011">
    <property type="protein sequence ID" value="TDR41140.1"/>
    <property type="molecule type" value="Genomic_DNA"/>
</dbReference>
<evidence type="ECO:0000256" key="1">
    <source>
        <dbReference type="SAM" id="SignalP"/>
    </source>
</evidence>
<organism evidence="2 3">
    <name type="scientific">Tahibacter aquaticus</name>
    <dbReference type="NCBI Taxonomy" id="520092"/>
    <lineage>
        <taxon>Bacteria</taxon>
        <taxon>Pseudomonadati</taxon>
        <taxon>Pseudomonadota</taxon>
        <taxon>Gammaproteobacteria</taxon>
        <taxon>Lysobacterales</taxon>
        <taxon>Rhodanobacteraceae</taxon>
        <taxon>Tahibacter</taxon>
    </lineage>
</organism>
<name>A0A4R6YSF6_9GAMM</name>